<accession>A0A6A5X3M7</accession>
<dbReference type="CDD" id="cd03124">
    <property type="entry name" value="alpha_CA_prokaryotic_like"/>
    <property type="match status" value="1"/>
</dbReference>
<comment type="catalytic activity">
    <reaction evidence="8 9">
        <text>hydrogencarbonate + H(+) = CO2 + H2O</text>
        <dbReference type="Rhea" id="RHEA:10748"/>
        <dbReference type="ChEBI" id="CHEBI:15377"/>
        <dbReference type="ChEBI" id="CHEBI:15378"/>
        <dbReference type="ChEBI" id="CHEBI:16526"/>
        <dbReference type="ChEBI" id="CHEBI:17544"/>
        <dbReference type="EC" id="4.2.1.1"/>
    </reaction>
</comment>
<evidence type="ECO:0000313" key="13">
    <source>
        <dbReference type="Proteomes" id="UP000799779"/>
    </source>
</evidence>
<dbReference type="InterPro" id="IPR023561">
    <property type="entry name" value="Carbonic_anhydrase_a-class"/>
</dbReference>
<evidence type="ECO:0000256" key="6">
    <source>
        <dbReference type="ARBA" id="ARBA00022833"/>
    </source>
</evidence>
<comment type="function">
    <text evidence="2 9">Reversible hydration of carbon dioxide.</text>
</comment>
<feature type="compositionally biased region" description="Acidic residues" evidence="10">
    <location>
        <begin position="280"/>
        <end position="289"/>
    </location>
</feature>
<dbReference type="GO" id="GO:0004089">
    <property type="term" value="F:carbonate dehydratase activity"/>
    <property type="evidence" value="ECO:0007669"/>
    <property type="project" value="UniProtKB-UniRule"/>
</dbReference>
<evidence type="ECO:0000256" key="5">
    <source>
        <dbReference type="ARBA" id="ARBA00022723"/>
    </source>
</evidence>
<dbReference type="PANTHER" id="PTHR18952">
    <property type="entry name" value="CARBONIC ANHYDRASE"/>
    <property type="match status" value="1"/>
</dbReference>
<keyword evidence="6 9" id="KW-0862">Zinc</keyword>
<evidence type="ECO:0000256" key="8">
    <source>
        <dbReference type="ARBA" id="ARBA00048348"/>
    </source>
</evidence>
<organism evidence="12 13">
    <name type="scientific">Amniculicola lignicola CBS 123094</name>
    <dbReference type="NCBI Taxonomy" id="1392246"/>
    <lineage>
        <taxon>Eukaryota</taxon>
        <taxon>Fungi</taxon>
        <taxon>Dikarya</taxon>
        <taxon>Ascomycota</taxon>
        <taxon>Pezizomycotina</taxon>
        <taxon>Dothideomycetes</taxon>
        <taxon>Pleosporomycetidae</taxon>
        <taxon>Pleosporales</taxon>
        <taxon>Amniculicolaceae</taxon>
        <taxon>Amniculicola</taxon>
    </lineage>
</organism>
<dbReference type="PROSITE" id="PS00162">
    <property type="entry name" value="ALPHA_CA_1"/>
    <property type="match status" value="1"/>
</dbReference>
<evidence type="ECO:0000256" key="3">
    <source>
        <dbReference type="ARBA" id="ARBA00010718"/>
    </source>
</evidence>
<dbReference type="InterPro" id="IPR018338">
    <property type="entry name" value="Carbonic_anhydrase_a-class_CS"/>
</dbReference>
<proteinExistence type="inferred from homology"/>
<evidence type="ECO:0000256" key="1">
    <source>
        <dbReference type="ARBA" id="ARBA00001947"/>
    </source>
</evidence>
<keyword evidence="13" id="KW-1185">Reference proteome</keyword>
<dbReference type="OrthoDB" id="429145at2759"/>
<feature type="region of interest" description="Disordered" evidence="10">
    <location>
        <begin position="270"/>
        <end position="291"/>
    </location>
</feature>
<dbReference type="Proteomes" id="UP000799779">
    <property type="component" value="Unassembled WGS sequence"/>
</dbReference>
<evidence type="ECO:0000256" key="2">
    <source>
        <dbReference type="ARBA" id="ARBA00002904"/>
    </source>
</evidence>
<sequence length="321" mass="34519">MRFGTLFLAGSASATCMHNLDHFKRAEGGTVEIKDFGYTGMKGPFNWAALAAENVACNTGGKQSPINIDEAVIQKTTEKPVISIPTEPVEFENLGTTIEVVMNGSTTFAGTELELKQFHFHTPSEHRIGEEYFPLEMHMVHQGKVDNASITVIAMLFELSTGASDPVLASLFPHLEAIATPGSAVEIEGGVDMSSLISHINAEDTELFQYVGSLTTPPCAEDITFLIASKPLAIDVDTYIAMKKIIKFNSRYTQNDLAAAENIITVGANSKFDPNAPKEGEEENVEGEPEASPTIHIAEISGVPLATAIVGSVMNPVDLEY</sequence>
<evidence type="ECO:0000259" key="11">
    <source>
        <dbReference type="PROSITE" id="PS51144"/>
    </source>
</evidence>
<feature type="domain" description="Alpha-carbonic anhydrase" evidence="11">
    <location>
        <begin position="34"/>
        <end position="299"/>
    </location>
</feature>
<dbReference type="AlphaFoldDB" id="A0A6A5X3M7"/>
<comment type="similarity">
    <text evidence="3 9">Belongs to the alpha-carbonic anhydrase family.</text>
</comment>
<protein>
    <recommendedName>
        <fullName evidence="4 9">Carbonic anhydrase</fullName>
        <ecNumber evidence="4 9">4.2.1.1</ecNumber>
    </recommendedName>
</protein>
<evidence type="ECO:0000256" key="10">
    <source>
        <dbReference type="SAM" id="MobiDB-lite"/>
    </source>
</evidence>
<dbReference type="EC" id="4.2.1.1" evidence="4 9"/>
<evidence type="ECO:0000256" key="7">
    <source>
        <dbReference type="ARBA" id="ARBA00023239"/>
    </source>
</evidence>
<evidence type="ECO:0000256" key="9">
    <source>
        <dbReference type="RuleBase" id="RU367011"/>
    </source>
</evidence>
<dbReference type="PANTHER" id="PTHR18952:SF265">
    <property type="entry name" value="CARBONIC ANHYDRASE"/>
    <property type="match status" value="1"/>
</dbReference>
<dbReference type="SMART" id="SM01057">
    <property type="entry name" value="Carb_anhydrase"/>
    <property type="match status" value="1"/>
</dbReference>
<dbReference type="Pfam" id="PF00194">
    <property type="entry name" value="Carb_anhydrase"/>
    <property type="match status" value="1"/>
</dbReference>
<dbReference type="EMBL" id="ML977557">
    <property type="protein sequence ID" value="KAF2007533.1"/>
    <property type="molecule type" value="Genomic_DNA"/>
</dbReference>
<dbReference type="GO" id="GO:0008270">
    <property type="term" value="F:zinc ion binding"/>
    <property type="evidence" value="ECO:0007669"/>
    <property type="project" value="UniProtKB-UniRule"/>
</dbReference>
<name>A0A6A5X3M7_9PLEO</name>
<keyword evidence="5 9" id="KW-0479">Metal-binding</keyword>
<gene>
    <name evidence="12" type="ORF">P154DRAFT_420309</name>
</gene>
<evidence type="ECO:0000313" key="12">
    <source>
        <dbReference type="EMBL" id="KAF2007533.1"/>
    </source>
</evidence>
<evidence type="ECO:0000256" key="4">
    <source>
        <dbReference type="ARBA" id="ARBA00012925"/>
    </source>
</evidence>
<dbReference type="InterPro" id="IPR041891">
    <property type="entry name" value="Alpha_CA_prokaryot-like"/>
</dbReference>
<dbReference type="Gene3D" id="3.10.200.10">
    <property type="entry name" value="Alpha carbonic anhydrase"/>
    <property type="match status" value="1"/>
</dbReference>
<dbReference type="InterPro" id="IPR036398">
    <property type="entry name" value="CA_dom_sf"/>
</dbReference>
<keyword evidence="7 9" id="KW-0456">Lyase</keyword>
<dbReference type="SUPFAM" id="SSF51069">
    <property type="entry name" value="Carbonic anhydrase"/>
    <property type="match status" value="1"/>
</dbReference>
<dbReference type="PROSITE" id="PS51144">
    <property type="entry name" value="ALPHA_CA_2"/>
    <property type="match status" value="1"/>
</dbReference>
<dbReference type="InterPro" id="IPR001148">
    <property type="entry name" value="CA_dom"/>
</dbReference>
<reference evidence="12" key="1">
    <citation type="journal article" date="2020" name="Stud. Mycol.">
        <title>101 Dothideomycetes genomes: a test case for predicting lifestyles and emergence of pathogens.</title>
        <authorList>
            <person name="Haridas S."/>
            <person name="Albert R."/>
            <person name="Binder M."/>
            <person name="Bloem J."/>
            <person name="Labutti K."/>
            <person name="Salamov A."/>
            <person name="Andreopoulos B."/>
            <person name="Baker S."/>
            <person name="Barry K."/>
            <person name="Bills G."/>
            <person name="Bluhm B."/>
            <person name="Cannon C."/>
            <person name="Castanera R."/>
            <person name="Culley D."/>
            <person name="Daum C."/>
            <person name="Ezra D."/>
            <person name="Gonzalez J."/>
            <person name="Henrissat B."/>
            <person name="Kuo A."/>
            <person name="Liang C."/>
            <person name="Lipzen A."/>
            <person name="Lutzoni F."/>
            <person name="Magnuson J."/>
            <person name="Mondo S."/>
            <person name="Nolan M."/>
            <person name="Ohm R."/>
            <person name="Pangilinan J."/>
            <person name="Park H.-J."/>
            <person name="Ramirez L."/>
            <person name="Alfaro M."/>
            <person name="Sun H."/>
            <person name="Tritt A."/>
            <person name="Yoshinaga Y."/>
            <person name="Zwiers L.-H."/>
            <person name="Turgeon B."/>
            <person name="Goodwin S."/>
            <person name="Spatafora J."/>
            <person name="Crous P."/>
            <person name="Grigoriev I."/>
        </authorList>
    </citation>
    <scope>NUCLEOTIDE SEQUENCE</scope>
    <source>
        <strain evidence="12">CBS 123094</strain>
    </source>
</reference>
<comment type="cofactor">
    <cofactor evidence="1 9">
        <name>Zn(2+)</name>
        <dbReference type="ChEBI" id="CHEBI:29105"/>
    </cofactor>
</comment>